<evidence type="ECO:0000256" key="3">
    <source>
        <dbReference type="ARBA" id="ARBA00005161"/>
    </source>
</evidence>
<evidence type="ECO:0000256" key="2">
    <source>
        <dbReference type="ARBA" id="ARBA00004370"/>
    </source>
</evidence>
<keyword evidence="10" id="KW-0472">Membrane</keyword>
<accession>A0AAV5U3Z3</accession>
<dbReference type="GO" id="GO:0009220">
    <property type="term" value="P:pyrimidine ribonucleotide biosynthetic process"/>
    <property type="evidence" value="ECO:0007669"/>
    <property type="project" value="TreeGrafter"/>
</dbReference>
<gene>
    <name evidence="13" type="ORF">PENTCL1PPCAC_23023</name>
</gene>
<dbReference type="Pfam" id="PF01180">
    <property type="entry name" value="DHO_dh"/>
    <property type="match status" value="1"/>
</dbReference>
<evidence type="ECO:0000256" key="6">
    <source>
        <dbReference type="ARBA" id="ARBA00017599"/>
    </source>
</evidence>
<dbReference type="EC" id="1.3.5.2" evidence="5"/>
<dbReference type="Proteomes" id="UP001432027">
    <property type="component" value="Unassembled WGS sequence"/>
</dbReference>
<dbReference type="NCBIfam" id="TIGR01036">
    <property type="entry name" value="pyrD_sub2"/>
    <property type="match status" value="1"/>
</dbReference>
<dbReference type="Gene3D" id="3.20.20.70">
    <property type="entry name" value="Aldolase class I"/>
    <property type="match status" value="1"/>
</dbReference>
<evidence type="ECO:0000313" key="14">
    <source>
        <dbReference type="Proteomes" id="UP001432027"/>
    </source>
</evidence>
<dbReference type="InterPro" id="IPR005719">
    <property type="entry name" value="Dihydroorotate_DH_2"/>
</dbReference>
<reference evidence="13" key="1">
    <citation type="submission" date="2023-10" db="EMBL/GenBank/DDBJ databases">
        <title>Genome assembly of Pristionchus species.</title>
        <authorList>
            <person name="Yoshida K."/>
            <person name="Sommer R.J."/>
        </authorList>
    </citation>
    <scope>NUCLEOTIDE SEQUENCE</scope>
    <source>
        <strain evidence="13">RS0144</strain>
    </source>
</reference>
<dbReference type="EMBL" id="BTSX01000005">
    <property type="protein sequence ID" value="GMT00849.1"/>
    <property type="molecule type" value="Genomic_DNA"/>
</dbReference>
<dbReference type="InterPro" id="IPR001295">
    <property type="entry name" value="Dihydroorotate_DH_CS"/>
</dbReference>
<dbReference type="GO" id="GO:0006207">
    <property type="term" value="P:'de novo' pyrimidine nucleobase biosynthetic process"/>
    <property type="evidence" value="ECO:0007669"/>
    <property type="project" value="InterPro"/>
</dbReference>
<dbReference type="GO" id="GO:0005743">
    <property type="term" value="C:mitochondrial inner membrane"/>
    <property type="evidence" value="ECO:0007669"/>
    <property type="project" value="TreeGrafter"/>
</dbReference>
<feature type="domain" description="Dihydroorotate dehydrogenase catalytic" evidence="12">
    <location>
        <begin position="81"/>
        <end position="273"/>
    </location>
</feature>
<evidence type="ECO:0000256" key="8">
    <source>
        <dbReference type="ARBA" id="ARBA00022643"/>
    </source>
</evidence>
<dbReference type="PANTHER" id="PTHR48109:SF4">
    <property type="entry name" value="DIHYDROOROTATE DEHYDROGENASE (QUINONE), MITOCHONDRIAL"/>
    <property type="match status" value="1"/>
</dbReference>
<evidence type="ECO:0000256" key="4">
    <source>
        <dbReference type="ARBA" id="ARBA00005359"/>
    </source>
</evidence>
<dbReference type="InterPro" id="IPR050074">
    <property type="entry name" value="DHO_dehydrogenase"/>
</dbReference>
<evidence type="ECO:0000256" key="11">
    <source>
        <dbReference type="ARBA" id="ARBA00048639"/>
    </source>
</evidence>
<dbReference type="AlphaFoldDB" id="A0AAV5U3Z3"/>
<dbReference type="InterPro" id="IPR005720">
    <property type="entry name" value="Dihydroorotate_DH_cat"/>
</dbReference>
<dbReference type="PROSITE" id="PS00911">
    <property type="entry name" value="DHODEHASE_1"/>
    <property type="match status" value="1"/>
</dbReference>
<keyword evidence="8" id="KW-0288">FMN</keyword>
<dbReference type="PANTHER" id="PTHR48109">
    <property type="entry name" value="DIHYDROOROTATE DEHYDROGENASE (QUINONE), MITOCHONDRIAL-RELATED"/>
    <property type="match status" value="1"/>
</dbReference>
<keyword evidence="7" id="KW-0285">Flavoprotein</keyword>
<comment type="caution">
    <text evidence="13">The sequence shown here is derived from an EMBL/GenBank/DDBJ whole genome shotgun (WGS) entry which is preliminary data.</text>
</comment>
<dbReference type="SUPFAM" id="SSF51395">
    <property type="entry name" value="FMN-linked oxidoreductases"/>
    <property type="match status" value="1"/>
</dbReference>
<evidence type="ECO:0000256" key="7">
    <source>
        <dbReference type="ARBA" id="ARBA00022630"/>
    </source>
</evidence>
<comment type="pathway">
    <text evidence="3">Pyrimidine metabolism; UMP biosynthesis via de novo pathway; orotate from (S)-dihydroorotate (quinone route): step 1/1.</text>
</comment>
<evidence type="ECO:0000313" key="13">
    <source>
        <dbReference type="EMBL" id="GMT00849.1"/>
    </source>
</evidence>
<keyword evidence="9" id="KW-0560">Oxidoreductase</keyword>
<evidence type="ECO:0000256" key="1">
    <source>
        <dbReference type="ARBA" id="ARBA00001917"/>
    </source>
</evidence>
<name>A0AAV5U3Z3_9BILA</name>
<comment type="catalytic activity">
    <reaction evidence="11">
        <text>(S)-dihydroorotate + a quinone = orotate + a quinol</text>
        <dbReference type="Rhea" id="RHEA:30187"/>
        <dbReference type="ChEBI" id="CHEBI:24646"/>
        <dbReference type="ChEBI" id="CHEBI:30839"/>
        <dbReference type="ChEBI" id="CHEBI:30864"/>
        <dbReference type="ChEBI" id="CHEBI:132124"/>
        <dbReference type="EC" id="1.3.5.2"/>
    </reaction>
</comment>
<comment type="cofactor">
    <cofactor evidence="1">
        <name>FMN</name>
        <dbReference type="ChEBI" id="CHEBI:58210"/>
    </cofactor>
</comment>
<evidence type="ECO:0000259" key="12">
    <source>
        <dbReference type="Pfam" id="PF01180"/>
    </source>
</evidence>
<comment type="subcellular location">
    <subcellularLocation>
        <location evidence="2">Membrane</location>
    </subcellularLocation>
</comment>
<evidence type="ECO:0000256" key="10">
    <source>
        <dbReference type="ARBA" id="ARBA00023136"/>
    </source>
</evidence>
<organism evidence="13 14">
    <name type="scientific">Pristionchus entomophagus</name>
    <dbReference type="NCBI Taxonomy" id="358040"/>
    <lineage>
        <taxon>Eukaryota</taxon>
        <taxon>Metazoa</taxon>
        <taxon>Ecdysozoa</taxon>
        <taxon>Nematoda</taxon>
        <taxon>Chromadorea</taxon>
        <taxon>Rhabditida</taxon>
        <taxon>Rhabditina</taxon>
        <taxon>Diplogasteromorpha</taxon>
        <taxon>Diplogasteroidea</taxon>
        <taxon>Neodiplogasteridae</taxon>
        <taxon>Pristionchus</taxon>
    </lineage>
</organism>
<evidence type="ECO:0000256" key="9">
    <source>
        <dbReference type="ARBA" id="ARBA00023002"/>
    </source>
</evidence>
<dbReference type="InterPro" id="IPR013785">
    <property type="entry name" value="Aldolase_TIM"/>
</dbReference>
<sequence>MYSKLPNGYITRSTCIILSTGLASYGVIEMLFGGETFYRKALMPAVHSYTDGEDAHKHAVKMAKWGLIPRFGPNHWEYPELECTVWITKLRNPVGLAAGFDKDGEAIGPLGKSGFGMVEIGSVTPLPQPGNDRPRVFRLLEDEGIINRYGFNSIGCGTVQRKVKSARENWSEESALFGVNLGKNKLSEDAKIDYEIGVNYLGPYADYIVINVSSPNTPGLRSMQSKKELQSLLKTVKHAVDILNVDEKPALVLKIAPDLVESEMKDIATVVLDKAYGCGWTDRPPILR</sequence>
<keyword evidence="14" id="KW-1185">Reference proteome</keyword>
<proteinExistence type="inferred from homology"/>
<protein>
    <recommendedName>
        <fullName evidence="6">Dihydroorotate dehydrogenase (quinone), mitochondrial</fullName>
        <ecNumber evidence="5">1.3.5.2</ecNumber>
    </recommendedName>
</protein>
<dbReference type="GO" id="GO:0106430">
    <property type="term" value="F:dihydroorotate dehydrogenase (quinone) activity"/>
    <property type="evidence" value="ECO:0007669"/>
    <property type="project" value="UniProtKB-EC"/>
</dbReference>
<comment type="similarity">
    <text evidence="4">Belongs to the dihydroorotate dehydrogenase family. Type 2 subfamily.</text>
</comment>
<evidence type="ECO:0000256" key="5">
    <source>
        <dbReference type="ARBA" id="ARBA00012791"/>
    </source>
</evidence>
<dbReference type="CDD" id="cd04738">
    <property type="entry name" value="DHOD_2_like"/>
    <property type="match status" value="1"/>
</dbReference>